<reference evidence="7 8" key="1">
    <citation type="submission" date="2018-11" db="EMBL/GenBank/DDBJ databases">
        <title>Chitinophaga lutea sp.nov., isolate from arsenic contaminated soil.</title>
        <authorList>
            <person name="Zong Y."/>
        </authorList>
    </citation>
    <scope>NUCLEOTIDE SEQUENCE [LARGE SCALE GENOMIC DNA]</scope>
    <source>
        <strain evidence="7 8">ZY74</strain>
    </source>
</reference>
<dbReference type="GO" id="GO:0016987">
    <property type="term" value="F:sigma factor activity"/>
    <property type="evidence" value="ECO:0007669"/>
    <property type="project" value="UniProtKB-KW"/>
</dbReference>
<dbReference type="Pfam" id="PF04542">
    <property type="entry name" value="Sigma70_r2"/>
    <property type="match status" value="1"/>
</dbReference>
<dbReference type="InterPro" id="IPR000792">
    <property type="entry name" value="Tscrpt_reg_LuxR_C"/>
</dbReference>
<evidence type="ECO:0000313" key="7">
    <source>
        <dbReference type="EMBL" id="RPE09259.1"/>
    </source>
</evidence>
<keyword evidence="3" id="KW-0731">Sigma factor</keyword>
<dbReference type="InterPro" id="IPR014284">
    <property type="entry name" value="RNA_pol_sigma-70_dom"/>
</dbReference>
<dbReference type="InterPro" id="IPR013324">
    <property type="entry name" value="RNA_pol_sigma_r3/r4-like"/>
</dbReference>
<sequence length="184" mass="21811">MQCNVQDIKNGNVAAFKMVYHQYHNKLYFFVLKHTQSVYLAEETVQLTFIKLWEKKESLSGDYELSFQVFRIARSIMIDLLRKQSVQDRHMGLFTEESAALHMEFDLSKKEELQRVYHCIEQLSPVRRHVFKMSRFEGLSHKKIAEQLSISPRTVENHILRAVHQLKKALLFLMYAAAVRDFLF</sequence>
<dbReference type="RefSeq" id="WP_123848257.1">
    <property type="nucleotide sequence ID" value="NZ_RPDH01000002.1"/>
</dbReference>
<evidence type="ECO:0000256" key="2">
    <source>
        <dbReference type="ARBA" id="ARBA00023015"/>
    </source>
</evidence>
<evidence type="ECO:0000313" key="8">
    <source>
        <dbReference type="Proteomes" id="UP000278351"/>
    </source>
</evidence>
<evidence type="ECO:0000259" key="6">
    <source>
        <dbReference type="Pfam" id="PF08281"/>
    </source>
</evidence>
<dbReference type="InterPro" id="IPR013249">
    <property type="entry name" value="RNA_pol_sigma70_r4_t2"/>
</dbReference>
<dbReference type="NCBIfam" id="TIGR02937">
    <property type="entry name" value="sigma70-ECF"/>
    <property type="match status" value="1"/>
</dbReference>
<dbReference type="Gene3D" id="1.10.1740.10">
    <property type="match status" value="1"/>
</dbReference>
<feature type="domain" description="RNA polymerase sigma-70 region 2" evidence="5">
    <location>
        <begin position="20"/>
        <end position="85"/>
    </location>
</feature>
<dbReference type="EMBL" id="RPDH01000002">
    <property type="protein sequence ID" value="RPE09259.1"/>
    <property type="molecule type" value="Genomic_DNA"/>
</dbReference>
<dbReference type="SUPFAM" id="SSF88946">
    <property type="entry name" value="Sigma2 domain of RNA polymerase sigma factors"/>
    <property type="match status" value="1"/>
</dbReference>
<dbReference type="GO" id="GO:0003677">
    <property type="term" value="F:DNA binding"/>
    <property type="evidence" value="ECO:0007669"/>
    <property type="project" value="InterPro"/>
</dbReference>
<organism evidence="7 8">
    <name type="scientific">Chitinophaga lutea</name>
    <dbReference type="NCBI Taxonomy" id="2488634"/>
    <lineage>
        <taxon>Bacteria</taxon>
        <taxon>Pseudomonadati</taxon>
        <taxon>Bacteroidota</taxon>
        <taxon>Chitinophagia</taxon>
        <taxon>Chitinophagales</taxon>
        <taxon>Chitinophagaceae</taxon>
        <taxon>Chitinophaga</taxon>
    </lineage>
</organism>
<gene>
    <name evidence="7" type="ORF">EGT74_19865</name>
</gene>
<comment type="similarity">
    <text evidence="1">Belongs to the sigma-70 factor family. ECF subfamily.</text>
</comment>
<keyword evidence="2" id="KW-0805">Transcription regulation</keyword>
<dbReference type="InterPro" id="IPR039425">
    <property type="entry name" value="RNA_pol_sigma-70-like"/>
</dbReference>
<dbReference type="PRINTS" id="PR00038">
    <property type="entry name" value="HTHLUXR"/>
</dbReference>
<dbReference type="OrthoDB" id="663247at2"/>
<comment type="caution">
    <text evidence="7">The sequence shown here is derived from an EMBL/GenBank/DDBJ whole genome shotgun (WGS) entry which is preliminary data.</text>
</comment>
<evidence type="ECO:0000259" key="5">
    <source>
        <dbReference type="Pfam" id="PF04542"/>
    </source>
</evidence>
<dbReference type="InterPro" id="IPR007627">
    <property type="entry name" value="RNA_pol_sigma70_r2"/>
</dbReference>
<dbReference type="InterPro" id="IPR013325">
    <property type="entry name" value="RNA_pol_sigma_r2"/>
</dbReference>
<evidence type="ECO:0000256" key="1">
    <source>
        <dbReference type="ARBA" id="ARBA00010641"/>
    </source>
</evidence>
<feature type="domain" description="RNA polymerase sigma factor 70 region 4 type 2" evidence="6">
    <location>
        <begin position="114"/>
        <end position="163"/>
    </location>
</feature>
<accession>A0A3N4PR82</accession>
<dbReference type="InterPro" id="IPR036388">
    <property type="entry name" value="WH-like_DNA-bd_sf"/>
</dbReference>
<dbReference type="Proteomes" id="UP000278351">
    <property type="component" value="Unassembled WGS sequence"/>
</dbReference>
<name>A0A3N4PR82_9BACT</name>
<dbReference type="PANTHER" id="PTHR43133">
    <property type="entry name" value="RNA POLYMERASE ECF-TYPE SIGMA FACTO"/>
    <property type="match status" value="1"/>
</dbReference>
<dbReference type="GO" id="GO:0006352">
    <property type="term" value="P:DNA-templated transcription initiation"/>
    <property type="evidence" value="ECO:0007669"/>
    <property type="project" value="InterPro"/>
</dbReference>
<proteinExistence type="inferred from homology"/>
<dbReference type="Pfam" id="PF08281">
    <property type="entry name" value="Sigma70_r4_2"/>
    <property type="match status" value="1"/>
</dbReference>
<evidence type="ECO:0000256" key="3">
    <source>
        <dbReference type="ARBA" id="ARBA00023082"/>
    </source>
</evidence>
<keyword evidence="8" id="KW-1185">Reference proteome</keyword>
<keyword evidence="4" id="KW-0804">Transcription</keyword>
<protein>
    <submittedName>
        <fullName evidence="7">Sigma-70 family RNA polymerase sigma factor</fullName>
    </submittedName>
</protein>
<evidence type="ECO:0000256" key="4">
    <source>
        <dbReference type="ARBA" id="ARBA00023163"/>
    </source>
</evidence>
<dbReference type="Gene3D" id="1.10.10.10">
    <property type="entry name" value="Winged helix-like DNA-binding domain superfamily/Winged helix DNA-binding domain"/>
    <property type="match status" value="1"/>
</dbReference>
<dbReference type="PANTHER" id="PTHR43133:SF46">
    <property type="entry name" value="RNA POLYMERASE SIGMA-70 FACTOR ECF SUBFAMILY"/>
    <property type="match status" value="1"/>
</dbReference>
<dbReference type="AlphaFoldDB" id="A0A3N4PR82"/>
<dbReference type="SUPFAM" id="SSF88659">
    <property type="entry name" value="Sigma3 and sigma4 domains of RNA polymerase sigma factors"/>
    <property type="match status" value="1"/>
</dbReference>